<dbReference type="GO" id="GO:0003700">
    <property type="term" value="F:DNA-binding transcription factor activity"/>
    <property type="evidence" value="ECO:0007669"/>
    <property type="project" value="InterPro"/>
</dbReference>
<dbReference type="InterPro" id="IPR025610">
    <property type="entry name" value="MYC/MYB_N"/>
</dbReference>
<dbReference type="SUPFAM" id="SSF47459">
    <property type="entry name" value="HLH, helix-loop-helix DNA-binding domain"/>
    <property type="match status" value="1"/>
</dbReference>
<keyword evidence="3 6" id="KW-0805">Transcription regulation</keyword>
<evidence type="ECO:0000256" key="1">
    <source>
        <dbReference type="ARBA" id="ARBA00004123"/>
    </source>
</evidence>
<feature type="compositionally biased region" description="Basic and acidic residues" evidence="8">
    <location>
        <begin position="613"/>
        <end position="635"/>
    </location>
</feature>
<dbReference type="Proteomes" id="UP000652761">
    <property type="component" value="Unassembled WGS sequence"/>
</dbReference>
<gene>
    <name evidence="10" type="ORF">Taro_043612</name>
</gene>
<dbReference type="GO" id="GO:0005634">
    <property type="term" value="C:nucleus"/>
    <property type="evidence" value="ECO:0007669"/>
    <property type="project" value="UniProtKB-SubCell"/>
</dbReference>
<dbReference type="SMART" id="SM00353">
    <property type="entry name" value="HLH"/>
    <property type="match status" value="1"/>
</dbReference>
<comment type="similarity">
    <text evidence="2">Belongs to the bHLH protein family.</text>
</comment>
<dbReference type="AlphaFoldDB" id="A0A843X1V2"/>
<accession>A0A843X1V2</accession>
<dbReference type="InterPro" id="IPR054502">
    <property type="entry name" value="bHLH-TF_ACT-like_plant"/>
</dbReference>
<evidence type="ECO:0000313" key="11">
    <source>
        <dbReference type="Proteomes" id="UP000652761"/>
    </source>
</evidence>
<evidence type="ECO:0000256" key="6">
    <source>
        <dbReference type="RuleBase" id="RU369104"/>
    </source>
</evidence>
<dbReference type="GO" id="GO:0046983">
    <property type="term" value="F:protein dimerization activity"/>
    <property type="evidence" value="ECO:0007669"/>
    <property type="project" value="InterPro"/>
</dbReference>
<dbReference type="EMBL" id="NMUH01004752">
    <property type="protein sequence ID" value="MQM10714.1"/>
    <property type="molecule type" value="Genomic_DNA"/>
</dbReference>
<reference evidence="10" key="1">
    <citation type="submission" date="2017-07" db="EMBL/GenBank/DDBJ databases">
        <title>Taro Niue Genome Assembly and Annotation.</title>
        <authorList>
            <person name="Atibalentja N."/>
            <person name="Keating K."/>
            <person name="Fields C.J."/>
        </authorList>
    </citation>
    <scope>NUCLEOTIDE SEQUENCE</scope>
    <source>
        <strain evidence="10">Niue_2</strain>
        <tissue evidence="10">Leaf</tissue>
    </source>
</reference>
<dbReference type="FunFam" id="4.10.280.10:FF:000078">
    <property type="entry name" value="Transcription factor bHLH13"/>
    <property type="match status" value="1"/>
</dbReference>
<keyword evidence="11" id="KW-1185">Reference proteome</keyword>
<evidence type="ECO:0000256" key="7">
    <source>
        <dbReference type="SAM" id="Coils"/>
    </source>
</evidence>
<keyword evidence="7" id="KW-0175">Coiled coil</keyword>
<name>A0A843X1V2_COLES</name>
<sequence length="806" mass="88967">MYIKIYIKYNIPTGVGTYLPHVKRDGQAWVSGRGEERERERERDGSCESRLKAAPPRPAPQVCARVFVFRLLFSFSCFCFRSPEVLGGRNFSEIGDFFFLSLLLLLGFLDPGGVVGGGDGGFRGSVAVHFHRLLWFRAGSSRLGRSRGWSGGDGVAGEGGIGLGFLCLFSCPLVSVSCLFASFLGGRMKAEIGATGAGTGGGGFWNEEDKAMAMAVLGGKAFEYLTTVHVSSDGLTAVGSDPDLQDKLASLVEGPNPSGLTWNYAIFWQISRSESGDIVFGWGDGHCREPREEEESFLHCRRQHHDEAHQHMRKRVLQKLSTFAGGSDDENYALSLDRVTDTEMFFLASMYFSFPRGEGAPGNVFASGKHLWISDAMPQSSFSNFCVRGSLARSSGIRTVALVPSETGVLELGSVSSVPENVEAVQMIKSMLLPGPIKPASASREKRDSGVSTAHTSSFRFGERAEEYPRIFGKDLNLGRSQTNERLDTAKVEERPWNLQANSSTDNSVPFPTIRKGLHVLNWNQARQVNANQTQNKQQKFSKAIVIMGNEVDGSHRPFGHQSNGVREDPRLNQFTAQKQQSLPLPAPRQIDFSGAAATSRPVPVKSRPNTLDSEHSDAEITCKEDRPVPVEERRPRKRGRKPANGREEPLNHVEAERQRREKLNQRFYALRAVVPNISKMDKASLLGDAIAYIKELQKNLKEMESERERFSDLNLVDSKTGVQCPDIDVQTVHDEVIVRVSCPLDSHPASKVIHVLKEAQLNVVESNVSASNETVLHTFVVKSQGSEQMMKEKLIAAFSREIHPA</sequence>
<feature type="compositionally biased region" description="Basic and acidic residues" evidence="8">
    <location>
        <begin position="33"/>
        <end position="51"/>
    </location>
</feature>
<evidence type="ECO:0000256" key="2">
    <source>
        <dbReference type="ARBA" id="ARBA00005510"/>
    </source>
</evidence>
<dbReference type="CDD" id="cd11449">
    <property type="entry name" value="bHLH_AtAIB_like"/>
    <property type="match status" value="1"/>
</dbReference>
<organism evidence="10 11">
    <name type="scientific">Colocasia esculenta</name>
    <name type="common">Wild taro</name>
    <name type="synonym">Arum esculentum</name>
    <dbReference type="NCBI Taxonomy" id="4460"/>
    <lineage>
        <taxon>Eukaryota</taxon>
        <taxon>Viridiplantae</taxon>
        <taxon>Streptophyta</taxon>
        <taxon>Embryophyta</taxon>
        <taxon>Tracheophyta</taxon>
        <taxon>Spermatophyta</taxon>
        <taxon>Magnoliopsida</taxon>
        <taxon>Liliopsida</taxon>
        <taxon>Araceae</taxon>
        <taxon>Aroideae</taxon>
        <taxon>Colocasieae</taxon>
        <taxon>Colocasia</taxon>
    </lineage>
</organism>
<evidence type="ECO:0000256" key="5">
    <source>
        <dbReference type="ARBA" id="ARBA00023242"/>
    </source>
</evidence>
<protein>
    <recommendedName>
        <fullName evidence="6">Transcription factor</fullName>
        <shortName evidence="6">bHLH transcription factor</shortName>
    </recommendedName>
    <alternativeName>
        <fullName evidence="6">Basic helix-loop-helix protein</fullName>
    </alternativeName>
</protein>
<evidence type="ECO:0000259" key="9">
    <source>
        <dbReference type="PROSITE" id="PS50888"/>
    </source>
</evidence>
<comment type="subcellular location">
    <subcellularLocation>
        <location evidence="1 6">Nucleus</location>
    </subcellularLocation>
</comment>
<evidence type="ECO:0000256" key="8">
    <source>
        <dbReference type="SAM" id="MobiDB-lite"/>
    </source>
</evidence>
<dbReference type="Pfam" id="PF00010">
    <property type="entry name" value="HLH"/>
    <property type="match status" value="1"/>
</dbReference>
<dbReference type="InterPro" id="IPR011598">
    <property type="entry name" value="bHLH_dom"/>
</dbReference>
<keyword evidence="4 6" id="KW-0804">Transcription</keyword>
<feature type="region of interest" description="Disordered" evidence="8">
    <location>
        <begin position="594"/>
        <end position="659"/>
    </location>
</feature>
<feature type="domain" description="BHLH" evidence="9">
    <location>
        <begin position="648"/>
        <end position="697"/>
    </location>
</feature>
<dbReference type="InterPro" id="IPR045084">
    <property type="entry name" value="AIB/MYC-like"/>
</dbReference>
<dbReference type="OrthoDB" id="677168at2759"/>
<comment type="caution">
    <text evidence="10">The sequence shown here is derived from an EMBL/GenBank/DDBJ whole genome shotgun (WGS) entry which is preliminary data.</text>
</comment>
<feature type="compositionally biased region" description="Basic and acidic residues" evidence="8">
    <location>
        <begin position="645"/>
        <end position="659"/>
    </location>
</feature>
<dbReference type="Pfam" id="PF14215">
    <property type="entry name" value="bHLH-MYC_N"/>
    <property type="match status" value="1"/>
</dbReference>
<dbReference type="Pfam" id="PF22754">
    <property type="entry name" value="bHLH-TF_ACT-like_plant"/>
    <property type="match status" value="1"/>
</dbReference>
<dbReference type="PANTHER" id="PTHR11514">
    <property type="entry name" value="MYC"/>
    <property type="match status" value="1"/>
</dbReference>
<evidence type="ECO:0000256" key="4">
    <source>
        <dbReference type="ARBA" id="ARBA00023163"/>
    </source>
</evidence>
<keyword evidence="5 6" id="KW-0539">Nucleus</keyword>
<feature type="region of interest" description="Disordered" evidence="8">
    <location>
        <begin position="30"/>
        <end position="56"/>
    </location>
</feature>
<dbReference type="Gene3D" id="4.10.280.10">
    <property type="entry name" value="Helix-loop-helix DNA-binding domain"/>
    <property type="match status" value="1"/>
</dbReference>
<evidence type="ECO:0000313" key="10">
    <source>
        <dbReference type="EMBL" id="MQM10714.1"/>
    </source>
</evidence>
<dbReference type="GO" id="GO:0000976">
    <property type="term" value="F:transcription cis-regulatory region binding"/>
    <property type="evidence" value="ECO:0007669"/>
    <property type="project" value="TreeGrafter"/>
</dbReference>
<evidence type="ECO:0000256" key="3">
    <source>
        <dbReference type="ARBA" id="ARBA00023015"/>
    </source>
</evidence>
<feature type="coiled-coil region" evidence="7">
    <location>
        <begin position="687"/>
        <end position="714"/>
    </location>
</feature>
<dbReference type="InterPro" id="IPR036638">
    <property type="entry name" value="HLH_DNA-bd_sf"/>
</dbReference>
<dbReference type="PANTHER" id="PTHR11514:SF47">
    <property type="entry name" value="TRANSCRIPTION FACTOR BHLH13"/>
    <property type="match status" value="1"/>
</dbReference>
<dbReference type="PROSITE" id="PS50888">
    <property type="entry name" value="BHLH"/>
    <property type="match status" value="1"/>
</dbReference>
<proteinExistence type="inferred from homology"/>